<feature type="compositionally biased region" description="Polar residues" evidence="1">
    <location>
        <begin position="655"/>
        <end position="664"/>
    </location>
</feature>
<reference evidence="3 4" key="1">
    <citation type="journal article" date="2018" name="Nat. Ecol. Evol.">
        <title>Pezizomycetes genomes reveal the molecular basis of ectomycorrhizal truffle lifestyle.</title>
        <authorList>
            <person name="Murat C."/>
            <person name="Payen T."/>
            <person name="Noel B."/>
            <person name="Kuo A."/>
            <person name="Morin E."/>
            <person name="Chen J."/>
            <person name="Kohler A."/>
            <person name="Krizsan K."/>
            <person name="Balestrini R."/>
            <person name="Da Silva C."/>
            <person name="Montanini B."/>
            <person name="Hainaut M."/>
            <person name="Levati E."/>
            <person name="Barry K.W."/>
            <person name="Belfiori B."/>
            <person name="Cichocki N."/>
            <person name="Clum A."/>
            <person name="Dockter R.B."/>
            <person name="Fauchery L."/>
            <person name="Guy J."/>
            <person name="Iotti M."/>
            <person name="Le Tacon F."/>
            <person name="Lindquist E.A."/>
            <person name="Lipzen A."/>
            <person name="Malagnac F."/>
            <person name="Mello A."/>
            <person name="Molinier V."/>
            <person name="Miyauchi S."/>
            <person name="Poulain J."/>
            <person name="Riccioni C."/>
            <person name="Rubini A."/>
            <person name="Sitrit Y."/>
            <person name="Splivallo R."/>
            <person name="Traeger S."/>
            <person name="Wang M."/>
            <person name="Zifcakova L."/>
            <person name="Wipf D."/>
            <person name="Zambonelli A."/>
            <person name="Paolocci F."/>
            <person name="Nowrousian M."/>
            <person name="Ottonello S."/>
            <person name="Baldrian P."/>
            <person name="Spatafora J.W."/>
            <person name="Henrissat B."/>
            <person name="Nagy L.G."/>
            <person name="Aury J.M."/>
            <person name="Wincker P."/>
            <person name="Grigoriev I.V."/>
            <person name="Bonfante P."/>
            <person name="Martin F.M."/>
        </authorList>
    </citation>
    <scope>NUCLEOTIDE SEQUENCE [LARGE SCALE GENOMIC DNA]</scope>
    <source>
        <strain evidence="3 4">ATCC MYA-4762</strain>
    </source>
</reference>
<gene>
    <name evidence="3" type="ORF">L211DRAFT_844837</name>
</gene>
<feature type="region of interest" description="Disordered" evidence="1">
    <location>
        <begin position="421"/>
        <end position="545"/>
    </location>
</feature>
<protein>
    <submittedName>
        <fullName evidence="3">Uncharacterized protein</fullName>
    </submittedName>
</protein>
<sequence length="745" mass="81472">MTPKRHRPPSTTKRLYSGHCTPITCTPLSTTILIWLLLFTTSRITTALPLPLPRPYDVIPGGIHNRPRPASAIGSGSLTPNSIGSSESVYDGRQSWWEGFSSMAAVEQLGGEGRREVEAAEDLGLIVEGDDNEEGSGVVSPGKEGGEKLLRWERWVLPWIIGGVGEVVGSGGGGGAMLVHKDPVVQEEKKKDMEKEKEKEKEEEEEKEEVLKGEIKQGDKIHGHTTGVNRPEAQQLEVLKSEYSAGKKAHGHTHTIAGVNHPEPHLHAEPIAVPEGEAATQVILPHAHPEQPGNLNRPFPQRPSGLDPTIPLFPESQHGHSHPINLEDHTTKAPPSVLHDNGAKKTYHITPTAGHDLERKPETNIGDAWKPLFNQDEVWTYPPSPLSAGMDPGKWPKSRLEPVSVLDKGNPLPGLRMWGEMREEEERRERENRKAPLMLTSGDEKKTPMLAIEDGKVSGNQAEVESAAGSSTPAITPPRPGGKTSPLSSSTNFLFRPSTPEGTSPPRTPIPWPDISPDHPTPPLIDPTHQRTWPNSPGLADADYENFPQSLIDPLSVVDAEDPLPSLRKWWEQKETEREWEEVNRETGREGGGSSSHKSGKNSPLSPQPDPVFEENREEGSWGSRSSWGSSENNINNNNNNDGNTRGGEGGRRFTMSTPGSSSPVYPHPKSPGWQVFGGLVPGLKKNKQKEIIMMDKLGVPAKDKWGFVKWNLDSTEHGARLKNGVLEWGGQLFGCLFGGICRSG</sequence>
<feature type="compositionally biased region" description="Polar residues" evidence="1">
    <location>
        <begin position="458"/>
        <end position="474"/>
    </location>
</feature>
<dbReference type="OrthoDB" id="5380263at2759"/>
<dbReference type="Proteomes" id="UP000267821">
    <property type="component" value="Unassembled WGS sequence"/>
</dbReference>
<dbReference type="InParanoid" id="A0A3N4M475"/>
<evidence type="ECO:0000256" key="1">
    <source>
        <dbReference type="SAM" id="MobiDB-lite"/>
    </source>
</evidence>
<feature type="region of interest" description="Disordered" evidence="1">
    <location>
        <begin position="287"/>
        <end position="367"/>
    </location>
</feature>
<organism evidence="3 4">
    <name type="scientific">Terfezia boudieri ATCC MYA-4762</name>
    <dbReference type="NCBI Taxonomy" id="1051890"/>
    <lineage>
        <taxon>Eukaryota</taxon>
        <taxon>Fungi</taxon>
        <taxon>Dikarya</taxon>
        <taxon>Ascomycota</taxon>
        <taxon>Pezizomycotina</taxon>
        <taxon>Pezizomycetes</taxon>
        <taxon>Pezizales</taxon>
        <taxon>Pezizaceae</taxon>
        <taxon>Terfezia</taxon>
    </lineage>
</organism>
<feature type="compositionally biased region" description="Basic and acidic residues" evidence="1">
    <location>
        <begin position="421"/>
        <end position="434"/>
    </location>
</feature>
<feature type="transmembrane region" description="Helical" evidence="2">
    <location>
        <begin position="20"/>
        <end position="39"/>
    </location>
</feature>
<dbReference type="EMBL" id="ML121527">
    <property type="protein sequence ID" value="RPB29944.1"/>
    <property type="molecule type" value="Genomic_DNA"/>
</dbReference>
<evidence type="ECO:0000313" key="4">
    <source>
        <dbReference type="Proteomes" id="UP000267821"/>
    </source>
</evidence>
<evidence type="ECO:0000313" key="3">
    <source>
        <dbReference type="EMBL" id="RPB29944.1"/>
    </source>
</evidence>
<keyword evidence="2" id="KW-1133">Transmembrane helix</keyword>
<name>A0A3N4M475_9PEZI</name>
<feature type="compositionally biased region" description="Pro residues" evidence="1">
    <location>
        <begin position="506"/>
        <end position="525"/>
    </location>
</feature>
<proteinExistence type="predicted"/>
<feature type="compositionally biased region" description="Basic and acidic residues" evidence="1">
    <location>
        <begin position="185"/>
        <end position="200"/>
    </location>
</feature>
<feature type="region of interest" description="Disordered" evidence="1">
    <location>
        <begin position="185"/>
        <end position="212"/>
    </location>
</feature>
<accession>A0A3N4M475</accession>
<keyword evidence="2" id="KW-0812">Transmembrane</keyword>
<feature type="compositionally biased region" description="Basic and acidic residues" evidence="1">
    <location>
        <begin position="569"/>
        <end position="589"/>
    </location>
</feature>
<evidence type="ECO:0000256" key="2">
    <source>
        <dbReference type="SAM" id="Phobius"/>
    </source>
</evidence>
<keyword evidence="2" id="KW-0472">Membrane</keyword>
<dbReference type="AlphaFoldDB" id="A0A3N4M475"/>
<feature type="region of interest" description="Disordered" evidence="1">
    <location>
        <begin position="569"/>
        <end position="670"/>
    </location>
</feature>
<feature type="compositionally biased region" description="Low complexity" evidence="1">
    <location>
        <begin position="621"/>
        <end position="644"/>
    </location>
</feature>
<keyword evidence="4" id="KW-1185">Reference proteome</keyword>